<dbReference type="EMBL" id="OBMT01000002">
    <property type="protein sequence ID" value="SOB98580.1"/>
    <property type="molecule type" value="Genomic_DNA"/>
</dbReference>
<evidence type="ECO:0000256" key="1">
    <source>
        <dbReference type="SAM" id="Phobius"/>
    </source>
</evidence>
<sequence length="231" mass="23331">MKQTAFALAIAVTALGAISAQASTITDGFTFSVATSGTGTGVGSHFHSSTGGDFGNPSGKAEVGAFSSEDVRGLSEYNLTGLATSATAFVTFGVYQLAGLFSGVNDFLYGGTITVDAYLGNNLENISDFQAASIGTIGTFSTSGLSVGDTLSFSIASIYNSAIGSSASSLGIRLSANSRDGGAVTFDNFRLTTDDQSTNNTNVVPLMGALPLTLSGLAALGLVRRRKRAAA</sequence>
<dbReference type="AlphaFoldDB" id="A0A285RVL0"/>
<dbReference type="Proteomes" id="UP000219111">
    <property type="component" value="Unassembled WGS sequence"/>
</dbReference>
<feature type="signal peptide" evidence="2">
    <location>
        <begin position="1"/>
        <end position="22"/>
    </location>
</feature>
<keyword evidence="2" id="KW-0732">Signal</keyword>
<evidence type="ECO:0000313" key="4">
    <source>
        <dbReference type="Proteomes" id="UP000219111"/>
    </source>
</evidence>
<accession>A0A285RVL0</accession>
<feature type="transmembrane region" description="Helical" evidence="1">
    <location>
        <begin position="203"/>
        <end position="223"/>
    </location>
</feature>
<dbReference type="OrthoDB" id="495201at2"/>
<keyword evidence="4" id="KW-1185">Reference proteome</keyword>
<keyword evidence="1" id="KW-0812">Transmembrane</keyword>
<reference evidence="4" key="1">
    <citation type="submission" date="2017-08" db="EMBL/GenBank/DDBJ databases">
        <authorList>
            <person name="Varghese N."/>
            <person name="Submissions S."/>
        </authorList>
    </citation>
    <scope>NUCLEOTIDE SEQUENCE [LARGE SCALE GENOMIC DNA]</scope>
    <source>
        <strain evidence="4">JA276</strain>
    </source>
</reference>
<evidence type="ECO:0000256" key="2">
    <source>
        <dbReference type="SAM" id="SignalP"/>
    </source>
</evidence>
<feature type="chain" id="PRO_5012605916" description="Secreted protein" evidence="2">
    <location>
        <begin position="23"/>
        <end position="231"/>
    </location>
</feature>
<evidence type="ECO:0008006" key="5">
    <source>
        <dbReference type="Google" id="ProtNLM"/>
    </source>
</evidence>
<proteinExistence type="predicted"/>
<keyword evidence="1" id="KW-1133">Transmembrane helix</keyword>
<organism evidence="3 4">
    <name type="scientific">Rhodobacter maris</name>
    <dbReference type="NCBI Taxonomy" id="446682"/>
    <lineage>
        <taxon>Bacteria</taxon>
        <taxon>Pseudomonadati</taxon>
        <taxon>Pseudomonadota</taxon>
        <taxon>Alphaproteobacteria</taxon>
        <taxon>Rhodobacterales</taxon>
        <taxon>Rhodobacter group</taxon>
        <taxon>Rhodobacter</taxon>
    </lineage>
</organism>
<keyword evidence="1" id="KW-0472">Membrane</keyword>
<gene>
    <name evidence="3" type="ORF">SAMN05877831_10218</name>
</gene>
<evidence type="ECO:0000313" key="3">
    <source>
        <dbReference type="EMBL" id="SOB98580.1"/>
    </source>
</evidence>
<name>A0A285RVL0_9RHOB</name>
<protein>
    <recommendedName>
        <fullName evidence="5">Secreted protein</fullName>
    </recommendedName>
</protein>
<dbReference type="RefSeq" id="WP_097068913.1">
    <property type="nucleotide sequence ID" value="NZ_OBMT01000002.1"/>
</dbReference>